<feature type="transmembrane region" description="Helical" evidence="1">
    <location>
        <begin position="6"/>
        <end position="32"/>
    </location>
</feature>
<keyword evidence="1" id="KW-0472">Membrane</keyword>
<evidence type="ECO:0000256" key="1">
    <source>
        <dbReference type="SAM" id="Phobius"/>
    </source>
</evidence>
<evidence type="ECO:0000313" key="2">
    <source>
        <dbReference type="EMBL" id="KAA3676089.1"/>
    </source>
</evidence>
<keyword evidence="3" id="KW-1185">Reference proteome</keyword>
<reference evidence="2 3" key="1">
    <citation type="journal article" date="2019" name="Gigascience">
        <title>Whole-genome sequence of the oriental lung fluke Paragonimus westermani.</title>
        <authorList>
            <person name="Oey H."/>
            <person name="Zakrzewski M."/>
            <person name="Narain K."/>
            <person name="Devi K.R."/>
            <person name="Agatsuma T."/>
            <person name="Nawaratna S."/>
            <person name="Gobert G.N."/>
            <person name="Jones M.K."/>
            <person name="Ragan M.A."/>
            <person name="McManus D.P."/>
            <person name="Krause L."/>
        </authorList>
    </citation>
    <scope>NUCLEOTIDE SEQUENCE [LARGE SCALE GENOMIC DNA]</scope>
    <source>
        <strain evidence="2 3">IND2009</strain>
    </source>
</reference>
<comment type="caution">
    <text evidence="2">The sequence shown here is derived from an EMBL/GenBank/DDBJ whole genome shotgun (WGS) entry which is preliminary data.</text>
</comment>
<keyword evidence="1" id="KW-1133">Transmembrane helix</keyword>
<sequence>MQTGTSTILSCLTILTAASLIVSGFHLLNYFIVTNGDSKEMSWPMLQNVNNQYINLTPVFNSSDWTCG</sequence>
<dbReference type="AlphaFoldDB" id="A0A5J4NL54"/>
<protein>
    <submittedName>
        <fullName evidence="2">Uncharacterized protein</fullName>
    </submittedName>
</protein>
<dbReference type="Proteomes" id="UP000324629">
    <property type="component" value="Unassembled WGS sequence"/>
</dbReference>
<name>A0A5J4NL54_9TREM</name>
<gene>
    <name evidence="2" type="ORF">DEA37_0005863</name>
</gene>
<feature type="non-terminal residue" evidence="2">
    <location>
        <position position="68"/>
    </location>
</feature>
<accession>A0A5J4NL54</accession>
<organism evidence="2 3">
    <name type="scientific">Paragonimus westermani</name>
    <dbReference type="NCBI Taxonomy" id="34504"/>
    <lineage>
        <taxon>Eukaryota</taxon>
        <taxon>Metazoa</taxon>
        <taxon>Spiralia</taxon>
        <taxon>Lophotrochozoa</taxon>
        <taxon>Platyhelminthes</taxon>
        <taxon>Trematoda</taxon>
        <taxon>Digenea</taxon>
        <taxon>Plagiorchiida</taxon>
        <taxon>Troglotremata</taxon>
        <taxon>Troglotrematidae</taxon>
        <taxon>Paragonimus</taxon>
    </lineage>
</organism>
<proteinExistence type="predicted"/>
<keyword evidence="1" id="KW-0812">Transmembrane</keyword>
<dbReference type="EMBL" id="QNGE01002154">
    <property type="protein sequence ID" value="KAA3676089.1"/>
    <property type="molecule type" value="Genomic_DNA"/>
</dbReference>
<evidence type="ECO:0000313" key="3">
    <source>
        <dbReference type="Proteomes" id="UP000324629"/>
    </source>
</evidence>